<evidence type="ECO:0000313" key="7">
    <source>
        <dbReference type="EMBL" id="KAK3609842.1"/>
    </source>
</evidence>
<keyword evidence="4" id="KW-0472">Membrane</keyword>
<feature type="non-terminal residue" evidence="7">
    <location>
        <position position="435"/>
    </location>
</feature>
<gene>
    <name evidence="7" type="ORF">CHS0354_029882</name>
</gene>
<evidence type="ECO:0000256" key="1">
    <source>
        <dbReference type="ARBA" id="ARBA00004370"/>
    </source>
</evidence>
<comment type="caution">
    <text evidence="7">The sequence shown here is derived from an EMBL/GenBank/DDBJ whole genome shotgun (WGS) entry which is preliminary data.</text>
</comment>
<evidence type="ECO:0000259" key="6">
    <source>
        <dbReference type="PROSITE" id="PS50856"/>
    </source>
</evidence>
<dbReference type="Proteomes" id="UP001195483">
    <property type="component" value="Unassembled WGS sequence"/>
</dbReference>
<keyword evidence="3" id="KW-1133">Transmembrane helix</keyword>
<reference evidence="7" key="2">
    <citation type="journal article" date="2021" name="Genome Biol. Evol.">
        <title>Developing a high-quality reference genome for a parasitic bivalve with doubly uniparental inheritance (Bivalvia: Unionida).</title>
        <authorList>
            <person name="Smith C.H."/>
        </authorList>
    </citation>
    <scope>NUCLEOTIDE SEQUENCE</scope>
    <source>
        <strain evidence="7">CHS0354</strain>
        <tissue evidence="7">Mantle</tissue>
    </source>
</reference>
<evidence type="ECO:0000256" key="5">
    <source>
        <dbReference type="ARBA" id="ARBA00023157"/>
    </source>
</evidence>
<evidence type="ECO:0000256" key="2">
    <source>
        <dbReference type="ARBA" id="ARBA00022692"/>
    </source>
</evidence>
<evidence type="ECO:0000313" key="8">
    <source>
        <dbReference type="Proteomes" id="UP001195483"/>
    </source>
</evidence>
<reference evidence="7" key="1">
    <citation type="journal article" date="2021" name="Genome Biol. Evol.">
        <title>A High-Quality Reference Genome for a Parasitic Bivalve with Doubly Uniparental Inheritance (Bivalvia: Unionida).</title>
        <authorList>
            <person name="Smith C.H."/>
        </authorList>
    </citation>
    <scope>NUCLEOTIDE SEQUENCE</scope>
    <source>
        <strain evidence="7">CHS0354</strain>
    </source>
</reference>
<dbReference type="InterPro" id="IPR003886">
    <property type="entry name" value="NIDO_dom"/>
</dbReference>
<keyword evidence="2" id="KW-0812">Transmembrane</keyword>
<keyword evidence="5" id="KW-1015">Disulfide bond</keyword>
<reference evidence="7" key="3">
    <citation type="submission" date="2023-05" db="EMBL/GenBank/DDBJ databases">
        <authorList>
            <person name="Smith C.H."/>
        </authorList>
    </citation>
    <scope>NUCLEOTIDE SEQUENCE</scope>
    <source>
        <strain evidence="7">CHS0354</strain>
        <tissue evidence="7">Mantle</tissue>
    </source>
</reference>
<organism evidence="7 8">
    <name type="scientific">Potamilus streckersoni</name>
    <dbReference type="NCBI Taxonomy" id="2493646"/>
    <lineage>
        <taxon>Eukaryota</taxon>
        <taxon>Metazoa</taxon>
        <taxon>Spiralia</taxon>
        <taxon>Lophotrochozoa</taxon>
        <taxon>Mollusca</taxon>
        <taxon>Bivalvia</taxon>
        <taxon>Autobranchia</taxon>
        <taxon>Heteroconchia</taxon>
        <taxon>Palaeoheterodonta</taxon>
        <taxon>Unionida</taxon>
        <taxon>Unionoidea</taxon>
        <taxon>Unionidae</taxon>
        <taxon>Ambleminae</taxon>
        <taxon>Lampsilini</taxon>
        <taxon>Potamilus</taxon>
    </lineage>
</organism>
<dbReference type="InterPro" id="IPR005533">
    <property type="entry name" value="AMOP_dom"/>
</dbReference>
<sequence>MARHIHHSLCSPKLVLGKTCSNQEACGSVSDFISQSGQGRGLRKSYSNPSASLDVSSDTQVNALLAAWWANMEPSSQISSPAPGVYYKVLRSEIKGDAATLAQMTNLVKSSLNISEVENFTAKFVVVVTWNKLKIRDSKDNTETVTFQSILISNYVHTFWIAKYGDRQMLWNIALDSTMGNYPAQVGIYVETGTKFIYHYAYLPYTDVSNKDFISKIDQVYFVVPISISSLQTLKNLWVTNGYQYTKDKATAEQCYNGHYGLLKWGEVFLGLTDNSQSFIHLSIEFDDWLSTDMADQTNVIDIRHVEECPCTLSQASSVFKPVHDPKSKIQAGFMCISKEDDQESNDGRALRCCYNLQKQLILDHAAVNGMNTYRRYLPPRSDKDDDMYDLACSSNVHSYTGEDLCSKFIAQRPHSTGCIEFKPSTAAGGIGDPH</sequence>
<dbReference type="Pfam" id="PF06119">
    <property type="entry name" value="NIDO"/>
    <property type="match status" value="1"/>
</dbReference>
<evidence type="ECO:0000256" key="4">
    <source>
        <dbReference type="ARBA" id="ARBA00023136"/>
    </source>
</evidence>
<protein>
    <recommendedName>
        <fullName evidence="6">AMOP domain-containing protein</fullName>
    </recommendedName>
</protein>
<feature type="domain" description="AMOP" evidence="6">
    <location>
        <begin position="278"/>
        <end position="413"/>
    </location>
</feature>
<comment type="subcellular location">
    <subcellularLocation>
        <location evidence="1">Membrane</location>
    </subcellularLocation>
</comment>
<dbReference type="EMBL" id="JAEAOA010001782">
    <property type="protein sequence ID" value="KAK3609842.1"/>
    <property type="molecule type" value="Genomic_DNA"/>
</dbReference>
<evidence type="ECO:0000256" key="3">
    <source>
        <dbReference type="ARBA" id="ARBA00022989"/>
    </source>
</evidence>
<dbReference type="GO" id="GO:0016020">
    <property type="term" value="C:membrane"/>
    <property type="evidence" value="ECO:0007669"/>
    <property type="project" value="UniProtKB-SubCell"/>
</dbReference>
<dbReference type="PANTHER" id="PTHR13802">
    <property type="entry name" value="MUCIN 4-RELATED"/>
    <property type="match status" value="1"/>
</dbReference>
<dbReference type="PANTHER" id="PTHR13802:SF52">
    <property type="entry name" value="MUCIN-4"/>
    <property type="match status" value="1"/>
</dbReference>
<dbReference type="AlphaFoldDB" id="A0AAE0WDR5"/>
<keyword evidence="8" id="KW-1185">Reference proteome</keyword>
<dbReference type="PROSITE" id="PS50856">
    <property type="entry name" value="AMOP"/>
    <property type="match status" value="1"/>
</dbReference>
<proteinExistence type="predicted"/>
<dbReference type="GO" id="GO:0007160">
    <property type="term" value="P:cell-matrix adhesion"/>
    <property type="evidence" value="ECO:0007669"/>
    <property type="project" value="InterPro"/>
</dbReference>
<name>A0AAE0WDR5_9BIVA</name>
<dbReference type="InterPro" id="IPR051495">
    <property type="entry name" value="Epithelial_Barrier/Signaling"/>
</dbReference>
<accession>A0AAE0WDR5</accession>